<gene>
    <name evidence="1" type="ORF">GSPATT00018151001</name>
</gene>
<dbReference type="AlphaFoldDB" id="A0DLB7"/>
<keyword evidence="2" id="KW-1185">Reference proteome</keyword>
<dbReference type="InParanoid" id="A0DLB7"/>
<proteinExistence type="predicted"/>
<organism evidence="1 2">
    <name type="scientific">Paramecium tetraurelia</name>
    <dbReference type="NCBI Taxonomy" id="5888"/>
    <lineage>
        <taxon>Eukaryota</taxon>
        <taxon>Sar</taxon>
        <taxon>Alveolata</taxon>
        <taxon>Ciliophora</taxon>
        <taxon>Intramacronucleata</taxon>
        <taxon>Oligohymenophorea</taxon>
        <taxon>Peniculida</taxon>
        <taxon>Parameciidae</taxon>
        <taxon>Paramecium</taxon>
    </lineage>
</organism>
<evidence type="ECO:0000313" key="1">
    <source>
        <dbReference type="EMBL" id="CAK83834.1"/>
    </source>
</evidence>
<dbReference type="KEGG" id="ptm:GSPATT00018151001"/>
<reference evidence="1 2" key="1">
    <citation type="journal article" date="2006" name="Nature">
        <title>Global trends of whole-genome duplications revealed by the ciliate Paramecium tetraurelia.</title>
        <authorList>
            <consortium name="Genoscope"/>
            <person name="Aury J.-M."/>
            <person name="Jaillon O."/>
            <person name="Duret L."/>
            <person name="Noel B."/>
            <person name="Jubin C."/>
            <person name="Porcel B.M."/>
            <person name="Segurens B."/>
            <person name="Daubin V."/>
            <person name="Anthouard V."/>
            <person name="Aiach N."/>
            <person name="Arnaiz O."/>
            <person name="Billaut A."/>
            <person name="Beisson J."/>
            <person name="Blanc I."/>
            <person name="Bouhouche K."/>
            <person name="Camara F."/>
            <person name="Duharcourt S."/>
            <person name="Guigo R."/>
            <person name="Gogendeau D."/>
            <person name="Katinka M."/>
            <person name="Keller A.-M."/>
            <person name="Kissmehl R."/>
            <person name="Klotz C."/>
            <person name="Koll F."/>
            <person name="Le Moue A."/>
            <person name="Lepere C."/>
            <person name="Malinsky S."/>
            <person name="Nowacki M."/>
            <person name="Nowak J.K."/>
            <person name="Plattner H."/>
            <person name="Poulain J."/>
            <person name="Ruiz F."/>
            <person name="Serrano V."/>
            <person name="Zagulski M."/>
            <person name="Dessen P."/>
            <person name="Betermier M."/>
            <person name="Weissenbach J."/>
            <person name="Scarpelli C."/>
            <person name="Schachter V."/>
            <person name="Sperling L."/>
            <person name="Meyer E."/>
            <person name="Cohen J."/>
            <person name="Wincker P."/>
        </authorList>
    </citation>
    <scope>NUCLEOTIDE SEQUENCE [LARGE SCALE GENOMIC DNA]</scope>
    <source>
        <strain evidence="1 2">Stock d4-2</strain>
    </source>
</reference>
<dbReference type="EMBL" id="CT868485">
    <property type="protein sequence ID" value="CAK83834.1"/>
    <property type="molecule type" value="Genomic_DNA"/>
</dbReference>
<sequence>MKFPKVIMLRNGNLYDEDFWVCLLQLKFNAMICLAVESRMLLQKKNEIKPISQNFNSSNRSNNDKDNQEFKQQQFILIQVNFCIKMGLFASYFSN</sequence>
<evidence type="ECO:0000313" key="2">
    <source>
        <dbReference type="Proteomes" id="UP000000600"/>
    </source>
</evidence>
<accession>A0DLB7</accession>
<name>A0DLB7_PARTE</name>
<protein>
    <submittedName>
        <fullName evidence="1">Uncharacterized protein</fullName>
    </submittedName>
</protein>
<dbReference type="GeneID" id="5037016"/>
<dbReference type="RefSeq" id="XP_001451231.1">
    <property type="nucleotide sequence ID" value="XM_001451194.1"/>
</dbReference>
<dbReference type="Proteomes" id="UP000000600">
    <property type="component" value="Unassembled WGS sequence"/>
</dbReference>
<dbReference type="HOGENOM" id="CLU_2377316_0_0_1"/>